<protein>
    <submittedName>
        <fullName evidence="1">Uncharacterized protein</fullName>
    </submittedName>
</protein>
<organism evidence="1">
    <name type="scientific">Anguilla anguilla</name>
    <name type="common">European freshwater eel</name>
    <name type="synonym">Muraena anguilla</name>
    <dbReference type="NCBI Taxonomy" id="7936"/>
    <lineage>
        <taxon>Eukaryota</taxon>
        <taxon>Metazoa</taxon>
        <taxon>Chordata</taxon>
        <taxon>Craniata</taxon>
        <taxon>Vertebrata</taxon>
        <taxon>Euteleostomi</taxon>
        <taxon>Actinopterygii</taxon>
        <taxon>Neopterygii</taxon>
        <taxon>Teleostei</taxon>
        <taxon>Anguilliformes</taxon>
        <taxon>Anguillidae</taxon>
        <taxon>Anguilla</taxon>
    </lineage>
</organism>
<sequence>MPFQKTKKKCLQTWQDSTYVNDNICKYQEHPNA</sequence>
<reference evidence="1" key="2">
    <citation type="journal article" date="2015" name="Fish Shellfish Immunol.">
        <title>Early steps in the European eel (Anguilla anguilla)-Vibrio vulnificus interaction in the gills: Role of the RtxA13 toxin.</title>
        <authorList>
            <person name="Callol A."/>
            <person name="Pajuelo D."/>
            <person name="Ebbesson L."/>
            <person name="Teles M."/>
            <person name="MacKenzie S."/>
            <person name="Amaro C."/>
        </authorList>
    </citation>
    <scope>NUCLEOTIDE SEQUENCE</scope>
</reference>
<accession>A0A0E9S397</accession>
<reference evidence="1" key="1">
    <citation type="submission" date="2014-11" db="EMBL/GenBank/DDBJ databases">
        <authorList>
            <person name="Amaro Gonzalez C."/>
        </authorList>
    </citation>
    <scope>NUCLEOTIDE SEQUENCE</scope>
</reference>
<evidence type="ECO:0000313" key="1">
    <source>
        <dbReference type="EMBL" id="JAH35731.1"/>
    </source>
</evidence>
<proteinExistence type="predicted"/>
<name>A0A0E9S397_ANGAN</name>
<dbReference type="EMBL" id="GBXM01072846">
    <property type="protein sequence ID" value="JAH35731.1"/>
    <property type="molecule type" value="Transcribed_RNA"/>
</dbReference>
<dbReference type="AlphaFoldDB" id="A0A0E9S397"/>